<keyword evidence="5" id="KW-0255">Endonuclease</keyword>
<evidence type="ECO:0000256" key="2">
    <source>
        <dbReference type="ARBA" id="ARBA00022747"/>
    </source>
</evidence>
<feature type="domain" description="Type I restriction modification DNA specificity" evidence="4">
    <location>
        <begin position="19"/>
        <end position="186"/>
    </location>
</feature>
<dbReference type="Pfam" id="PF01420">
    <property type="entry name" value="Methylase_S"/>
    <property type="match status" value="2"/>
</dbReference>
<evidence type="ECO:0000313" key="6">
    <source>
        <dbReference type="Proteomes" id="UP000663720"/>
    </source>
</evidence>
<organism evidence="5 6">
    <name type="scientific">Desulfonema limicola</name>
    <dbReference type="NCBI Taxonomy" id="45656"/>
    <lineage>
        <taxon>Bacteria</taxon>
        <taxon>Pseudomonadati</taxon>
        <taxon>Thermodesulfobacteriota</taxon>
        <taxon>Desulfobacteria</taxon>
        <taxon>Desulfobacterales</taxon>
        <taxon>Desulfococcaceae</taxon>
        <taxon>Desulfonema</taxon>
    </lineage>
</organism>
<dbReference type="Gene3D" id="3.90.220.20">
    <property type="entry name" value="DNA methylase specificity domains"/>
    <property type="match status" value="2"/>
</dbReference>
<dbReference type="SUPFAM" id="SSF116734">
    <property type="entry name" value="DNA methylase specificity domain"/>
    <property type="match status" value="2"/>
</dbReference>
<dbReference type="PANTHER" id="PTHR30408">
    <property type="entry name" value="TYPE-1 RESTRICTION ENZYME ECOKI SPECIFICITY PROTEIN"/>
    <property type="match status" value="1"/>
</dbReference>
<feature type="domain" description="Type I restriction modification DNA specificity" evidence="4">
    <location>
        <begin position="207"/>
        <end position="373"/>
    </location>
</feature>
<dbReference type="Gene3D" id="1.10.287.1120">
    <property type="entry name" value="Bipartite methylase S protein"/>
    <property type="match status" value="1"/>
</dbReference>
<comment type="similarity">
    <text evidence="1">Belongs to the type-I restriction system S methylase family.</text>
</comment>
<dbReference type="GO" id="GO:0004519">
    <property type="term" value="F:endonuclease activity"/>
    <property type="evidence" value="ECO:0007669"/>
    <property type="project" value="UniProtKB-KW"/>
</dbReference>
<protein>
    <submittedName>
        <fullName evidence="5">Restriction endonuclease type I, HsdS-like</fullName>
    </submittedName>
</protein>
<dbReference type="InterPro" id="IPR044946">
    <property type="entry name" value="Restrct_endonuc_typeI_TRD_sf"/>
</dbReference>
<dbReference type="GO" id="GO:0003677">
    <property type="term" value="F:DNA binding"/>
    <property type="evidence" value="ECO:0007669"/>
    <property type="project" value="UniProtKB-KW"/>
</dbReference>
<sequence length="400" mass="45894">MEAMELKKGYKQTEVGVIPDNWNIFKIKDACKLINGRGFKPFEWKTEGLPIIRIQNLNGSEEYNYFQGVYDKKLEVENRQLLFAWSGSRGTSFGPYIWKGEKGLLNYHTWKVVVNEKIIESNYFLHSLKQLTKFIESKAHGASALVHTQKWEMEGFEFPCPPTFKEQTAIATALSDTDALISGLEKLIAKKRNIKQGAMQRLLTPKESWKEMKLGEICDVRDGTHQTPSYVSSGIPFYSVENVTQNDFKNTKFITEVEHKFLTKNWKIEKGDVLMTRIGSIGDCKYVNWTVNASFYVSLALLKMKSGFSGKFLSHYSKSDLFKKEIEINSLMSAIPKKINLGQISNVTLIMPNQKEQTRIAKILTDMDTEITALEIKFEKYKMIKQGMMQNLLTGKVRLL</sequence>
<dbReference type="AlphaFoldDB" id="A0A975BC87"/>
<accession>A0A975BC87</accession>
<dbReference type="EMBL" id="CP061799">
    <property type="protein sequence ID" value="QTA82711.1"/>
    <property type="molecule type" value="Genomic_DNA"/>
</dbReference>
<dbReference type="CDD" id="cd17254">
    <property type="entry name" value="RMtype1_S_FclI-TRD1-CR1_like"/>
    <property type="match status" value="1"/>
</dbReference>
<keyword evidence="6" id="KW-1185">Reference proteome</keyword>
<dbReference type="KEGG" id="dli:dnl_50930"/>
<dbReference type="Proteomes" id="UP000663720">
    <property type="component" value="Chromosome"/>
</dbReference>
<dbReference type="GO" id="GO:0009307">
    <property type="term" value="P:DNA restriction-modification system"/>
    <property type="evidence" value="ECO:0007669"/>
    <property type="project" value="UniProtKB-KW"/>
</dbReference>
<dbReference type="InterPro" id="IPR052021">
    <property type="entry name" value="Type-I_RS_S_subunit"/>
</dbReference>
<keyword evidence="2" id="KW-0680">Restriction system</keyword>
<evidence type="ECO:0000313" key="5">
    <source>
        <dbReference type="EMBL" id="QTA82711.1"/>
    </source>
</evidence>
<evidence type="ECO:0000256" key="3">
    <source>
        <dbReference type="ARBA" id="ARBA00023125"/>
    </source>
</evidence>
<reference evidence="5" key="1">
    <citation type="journal article" date="2021" name="Microb. Physiol.">
        <title>Proteogenomic Insights into the Physiology of Marine, Sulfate-Reducing, Filamentous Desulfonema limicola and Desulfonema magnum.</title>
        <authorList>
            <person name="Schnaars V."/>
            <person name="Wohlbrand L."/>
            <person name="Scheve S."/>
            <person name="Hinrichs C."/>
            <person name="Reinhardt R."/>
            <person name="Rabus R."/>
        </authorList>
    </citation>
    <scope>NUCLEOTIDE SEQUENCE</scope>
    <source>
        <strain evidence="5">5ac10</strain>
    </source>
</reference>
<name>A0A975BC87_9BACT</name>
<evidence type="ECO:0000256" key="1">
    <source>
        <dbReference type="ARBA" id="ARBA00010923"/>
    </source>
</evidence>
<dbReference type="InterPro" id="IPR000055">
    <property type="entry name" value="Restrct_endonuc_typeI_TRD"/>
</dbReference>
<dbReference type="RefSeq" id="WP_207688602.1">
    <property type="nucleotide sequence ID" value="NZ_CP061799.1"/>
</dbReference>
<evidence type="ECO:0000259" key="4">
    <source>
        <dbReference type="Pfam" id="PF01420"/>
    </source>
</evidence>
<keyword evidence="5" id="KW-0540">Nuclease</keyword>
<dbReference type="CDD" id="cd17246">
    <property type="entry name" value="RMtype1_S_SonII-TRD2-CR2_like"/>
    <property type="match status" value="1"/>
</dbReference>
<keyword evidence="5" id="KW-0378">Hydrolase</keyword>
<dbReference type="REBASE" id="495655">
    <property type="entry name" value="S2.Dli5ac10ORF50910P"/>
</dbReference>
<dbReference type="PANTHER" id="PTHR30408:SF12">
    <property type="entry name" value="TYPE I RESTRICTION ENZYME MJAVIII SPECIFICITY SUBUNIT"/>
    <property type="match status" value="1"/>
</dbReference>
<keyword evidence="3" id="KW-0238">DNA-binding</keyword>
<proteinExistence type="inferred from homology"/>
<gene>
    <name evidence="5" type="ORF">dnl_50930</name>
</gene>